<feature type="domain" description="Mechanosensitive ion channel transmembrane helices 2/3" evidence="10">
    <location>
        <begin position="79"/>
        <end position="117"/>
    </location>
</feature>
<dbReference type="InterPro" id="IPR049278">
    <property type="entry name" value="MS_channel_C"/>
</dbReference>
<gene>
    <name evidence="11" type="ORF">LKD75_14540</name>
</gene>
<dbReference type="Gene3D" id="3.30.70.100">
    <property type="match status" value="1"/>
</dbReference>
<comment type="similarity">
    <text evidence="2">Belongs to the MscS (TC 1.A.23) family.</text>
</comment>
<dbReference type="AlphaFoldDB" id="A0AAE3A0A7"/>
<evidence type="ECO:0000259" key="10">
    <source>
        <dbReference type="Pfam" id="PF21088"/>
    </source>
</evidence>
<organism evidence="11 12">
    <name type="scientific">Waltera acetigignens</name>
    <dbReference type="NCBI Taxonomy" id="2981769"/>
    <lineage>
        <taxon>Bacteria</taxon>
        <taxon>Bacillati</taxon>
        <taxon>Bacillota</taxon>
        <taxon>Clostridia</taxon>
        <taxon>Lachnospirales</taxon>
        <taxon>Lachnospiraceae</taxon>
        <taxon>Waltera</taxon>
    </lineage>
</organism>
<evidence type="ECO:0000256" key="2">
    <source>
        <dbReference type="ARBA" id="ARBA00008017"/>
    </source>
</evidence>
<dbReference type="Pfam" id="PF21082">
    <property type="entry name" value="MS_channel_3rd"/>
    <property type="match status" value="1"/>
</dbReference>
<dbReference type="SUPFAM" id="SSF82861">
    <property type="entry name" value="Mechanosensitive channel protein MscS (YggB), transmembrane region"/>
    <property type="match status" value="1"/>
</dbReference>
<evidence type="ECO:0000313" key="12">
    <source>
        <dbReference type="Proteomes" id="UP001197795"/>
    </source>
</evidence>
<keyword evidence="5 7" id="KW-1133">Transmembrane helix</keyword>
<dbReference type="PROSITE" id="PS01246">
    <property type="entry name" value="UPF0003"/>
    <property type="match status" value="1"/>
</dbReference>
<evidence type="ECO:0000256" key="5">
    <source>
        <dbReference type="ARBA" id="ARBA00022989"/>
    </source>
</evidence>
<feature type="domain" description="Mechanosensitive ion channel MscS C-terminal" evidence="9">
    <location>
        <begin position="197"/>
        <end position="275"/>
    </location>
</feature>
<dbReference type="Pfam" id="PF00924">
    <property type="entry name" value="MS_channel_2nd"/>
    <property type="match status" value="1"/>
</dbReference>
<keyword evidence="3" id="KW-1003">Cell membrane</keyword>
<evidence type="ECO:0000256" key="6">
    <source>
        <dbReference type="ARBA" id="ARBA00023136"/>
    </source>
</evidence>
<comment type="subcellular location">
    <subcellularLocation>
        <location evidence="1">Cell membrane</location>
        <topology evidence="1">Multi-pass membrane protein</topology>
    </subcellularLocation>
</comment>
<keyword evidence="6 7" id="KW-0472">Membrane</keyword>
<comment type="caution">
    <text evidence="11">The sequence shown here is derived from an EMBL/GenBank/DDBJ whole genome shotgun (WGS) entry which is preliminary data.</text>
</comment>
<dbReference type="InterPro" id="IPR011066">
    <property type="entry name" value="MscS_channel_C_sf"/>
</dbReference>
<evidence type="ECO:0000313" key="11">
    <source>
        <dbReference type="EMBL" id="MCC2120791.1"/>
    </source>
</evidence>
<reference evidence="11 12" key="1">
    <citation type="submission" date="2021-10" db="EMBL/GenBank/DDBJ databases">
        <title>Anaerobic single-cell dispensing facilitates the cultivation of human gut bacteria.</title>
        <authorList>
            <person name="Afrizal A."/>
        </authorList>
    </citation>
    <scope>NUCLEOTIDE SEQUENCE [LARGE SCALE GENOMIC DNA]</scope>
    <source>
        <strain evidence="11 12">CLA-AA-H273</strain>
    </source>
</reference>
<dbReference type="Pfam" id="PF21088">
    <property type="entry name" value="MS_channel_1st"/>
    <property type="match status" value="1"/>
</dbReference>
<name>A0AAE3A0A7_9FIRM</name>
<dbReference type="InterPro" id="IPR010920">
    <property type="entry name" value="LSM_dom_sf"/>
</dbReference>
<dbReference type="SUPFAM" id="SSF82689">
    <property type="entry name" value="Mechanosensitive channel protein MscS (YggB), C-terminal domain"/>
    <property type="match status" value="1"/>
</dbReference>
<dbReference type="InterPro" id="IPR011014">
    <property type="entry name" value="MscS_channel_TM-2"/>
</dbReference>
<evidence type="ECO:0000256" key="4">
    <source>
        <dbReference type="ARBA" id="ARBA00022692"/>
    </source>
</evidence>
<keyword evidence="12" id="KW-1185">Reference proteome</keyword>
<dbReference type="InterPro" id="IPR049142">
    <property type="entry name" value="MS_channel_1st"/>
</dbReference>
<dbReference type="GO" id="GO:0005886">
    <property type="term" value="C:plasma membrane"/>
    <property type="evidence" value="ECO:0007669"/>
    <property type="project" value="UniProtKB-SubCell"/>
</dbReference>
<evidence type="ECO:0000256" key="3">
    <source>
        <dbReference type="ARBA" id="ARBA00022475"/>
    </source>
</evidence>
<dbReference type="InterPro" id="IPR006685">
    <property type="entry name" value="MscS_channel_2nd"/>
</dbReference>
<dbReference type="GO" id="GO:0008381">
    <property type="term" value="F:mechanosensitive monoatomic ion channel activity"/>
    <property type="evidence" value="ECO:0007669"/>
    <property type="project" value="InterPro"/>
</dbReference>
<protein>
    <submittedName>
        <fullName evidence="11">Mechanosensitive ion channel</fullName>
    </submittedName>
</protein>
<dbReference type="RefSeq" id="WP_227733753.1">
    <property type="nucleotide sequence ID" value="NZ_JAJEPV010000044.1"/>
</dbReference>
<dbReference type="SUPFAM" id="SSF50182">
    <property type="entry name" value="Sm-like ribonucleoproteins"/>
    <property type="match status" value="1"/>
</dbReference>
<dbReference type="Proteomes" id="UP001197795">
    <property type="component" value="Unassembled WGS sequence"/>
</dbReference>
<feature type="domain" description="Mechanosensitive ion channel MscS" evidence="8">
    <location>
        <begin position="119"/>
        <end position="186"/>
    </location>
</feature>
<feature type="transmembrane region" description="Helical" evidence="7">
    <location>
        <begin position="82"/>
        <end position="105"/>
    </location>
</feature>
<dbReference type="InterPro" id="IPR006686">
    <property type="entry name" value="MscS_channel_CS"/>
</dbReference>
<evidence type="ECO:0000256" key="1">
    <source>
        <dbReference type="ARBA" id="ARBA00004651"/>
    </source>
</evidence>
<dbReference type="InterPro" id="IPR023408">
    <property type="entry name" value="MscS_beta-dom_sf"/>
</dbReference>
<dbReference type="InterPro" id="IPR045275">
    <property type="entry name" value="MscS_archaea/bacteria_type"/>
</dbReference>
<sequence length="285" mass="31459">MDLTDNVIEEVQKKEGLIASFLDTLPEKALNLGIRIGLALVFFFIGMQLIRLIRKIIRKSMNRAGAETGVIQFVDSFVKASLYIILILTLASSFGVDAASIVALLGSAGVAIGLAVQGSLSNLAGGVLILLLKPFKVGDYIVEGSSGKEGTVKEIQIFYTKLLTYDNQTIILPNGNLANNTIVNVTAAECRRCDVMVSVSYSADLKKAKEVLTRMLSADPNIMKDRDHFVFVDALEDSGINLCVRCWFKNEDFWQGKWRITENCKYVLDEAGIEIPFPQMDVHMR</sequence>
<dbReference type="Gene3D" id="2.30.30.60">
    <property type="match status" value="1"/>
</dbReference>
<dbReference type="EMBL" id="JAJEPV010000044">
    <property type="protein sequence ID" value="MCC2120791.1"/>
    <property type="molecule type" value="Genomic_DNA"/>
</dbReference>
<keyword evidence="4 7" id="KW-0812">Transmembrane</keyword>
<dbReference type="PANTHER" id="PTHR30221">
    <property type="entry name" value="SMALL-CONDUCTANCE MECHANOSENSITIVE CHANNEL"/>
    <property type="match status" value="1"/>
</dbReference>
<evidence type="ECO:0000259" key="8">
    <source>
        <dbReference type="Pfam" id="PF00924"/>
    </source>
</evidence>
<accession>A0AAE3A0A7</accession>
<proteinExistence type="inferred from homology"/>
<evidence type="ECO:0000259" key="9">
    <source>
        <dbReference type="Pfam" id="PF21082"/>
    </source>
</evidence>
<evidence type="ECO:0000256" key="7">
    <source>
        <dbReference type="SAM" id="Phobius"/>
    </source>
</evidence>
<dbReference type="PANTHER" id="PTHR30221:SF1">
    <property type="entry name" value="SMALL-CONDUCTANCE MECHANOSENSITIVE CHANNEL"/>
    <property type="match status" value="1"/>
</dbReference>
<dbReference type="Gene3D" id="1.10.287.1260">
    <property type="match status" value="1"/>
</dbReference>
<feature type="transmembrane region" description="Helical" evidence="7">
    <location>
        <begin position="111"/>
        <end position="132"/>
    </location>
</feature>
<feature type="transmembrane region" description="Helical" evidence="7">
    <location>
        <begin position="32"/>
        <end position="53"/>
    </location>
</feature>